<evidence type="ECO:0000313" key="1">
    <source>
        <dbReference type="EMBL" id="VAW34216.1"/>
    </source>
</evidence>
<proteinExistence type="predicted"/>
<sequence length="948" mass="108397">MDSNIALLLGKKDKTILSHYLENVANKSLLAYRNASHLQWGKKQGESLYTHILNGIFILDSLRDILKLPDIEVKILFTAYTVHDINKFEEQKGSFNKLATQENIATEIERLNLPSFFLEWRDYLADIEGLVRSHGRSTHTSGELLIPNLGPRYRLGRERILALRYLMKAADTLDLSHTLDDRKHKGDFLDDFNTYLSESGTPVQYEFITHRLTESRGLLSNVLHNAIAAHLQNQHGLIPLLFYPDGIAYLANRDQTPNLTFSDQKAAAKIAAGIIKNFSQDKFRDFIKPGNQGIKVGEACLDMGIPFAGSKSIWGEIYNIVQRKSWNTETLEAKVRERAERNFEKYAALYAETAVSVRETLDNPAPLIASANLYLRKGELIRSYYIFLNKYFKKSFDDVWTHLYELLDVPEEKRPFYAYFEANYDRSYILGGHLELDETEIVERIAADGTERMASKDDSDPNIPLLQAYLERHCIFSVGGQPRIDFQAHLQQYVTAQHKQCINCSSPFPTSEWMAGDVRGDITVQVFSNRRRGGTGAPKKHVCAICQLQFLLEKLNYPAVRGEQLRYLHLFPYSFMTRPFIEALRTTFRDLIESNEAIAALNLDTPQALAQWIEETEQKPNFRTQTKKGKPQPYGIYVPRYSDLIGNLLIFPLNPGGGNDTQKFLFSLWNGMVIQRHFGMKVLLSASPVPPLDKQDFGDLYVDNIPLGTQGLLPDNDYRQFKPDEGNTEDTLPILWQKTKHLHRLRELTFTNDDNTPRLVRAISAHPLMIFYETDRLLIAKAGADAGGLETWLYQQAFTHVNQLAQLGGGDFMKKLSQELEKAAAIAVQHNLNASSYKRSNLLYPFNEVMQKLAQEQGHTVVDRETLRAAATQDIYDHLERLTKRAGYKMNKTRAEGCAAFVNCWFDDILMGVYEGQSRKLIVNQKMLRSAFLFYVRQQQEKAKKERS</sequence>
<evidence type="ECO:0008006" key="2">
    <source>
        <dbReference type="Google" id="ProtNLM"/>
    </source>
</evidence>
<dbReference type="EMBL" id="UOEU01000520">
    <property type="protein sequence ID" value="VAW34216.1"/>
    <property type="molecule type" value="Genomic_DNA"/>
</dbReference>
<dbReference type="InterPro" id="IPR017589">
    <property type="entry name" value="CRISPR-assoc_prot_Cas10d/Csc3"/>
</dbReference>
<dbReference type="NCBIfam" id="TIGR03174">
    <property type="entry name" value="cas_Csc3"/>
    <property type="match status" value="2"/>
</dbReference>
<reference evidence="1" key="1">
    <citation type="submission" date="2018-06" db="EMBL/GenBank/DDBJ databases">
        <authorList>
            <person name="Zhirakovskaya E."/>
        </authorList>
    </citation>
    <scope>NUCLEOTIDE SEQUENCE</scope>
</reference>
<name>A0A3B0VPW2_9ZZZZ</name>
<protein>
    <recommendedName>
        <fullName evidence="2">CRISPR-associated protein Csc3</fullName>
    </recommendedName>
</protein>
<gene>
    <name evidence="1" type="ORF">MNBD_CHLOROFLEXI01-253</name>
</gene>
<accession>A0A3B0VPW2</accession>
<dbReference type="AlphaFoldDB" id="A0A3B0VPW2"/>
<organism evidence="1">
    <name type="scientific">hydrothermal vent metagenome</name>
    <dbReference type="NCBI Taxonomy" id="652676"/>
    <lineage>
        <taxon>unclassified sequences</taxon>
        <taxon>metagenomes</taxon>
        <taxon>ecological metagenomes</taxon>
    </lineage>
</organism>